<name>A0A9D1KY91_9FIRM</name>
<dbReference type="AlphaFoldDB" id="A0A9D1KY91"/>
<feature type="transmembrane region" description="Helical" evidence="2">
    <location>
        <begin position="380"/>
        <end position="405"/>
    </location>
</feature>
<protein>
    <recommendedName>
        <fullName evidence="5">Yip1 domain-containing protein</fullName>
    </recommendedName>
</protein>
<feature type="compositionally biased region" description="Basic and acidic residues" evidence="1">
    <location>
        <begin position="67"/>
        <end position="79"/>
    </location>
</feature>
<evidence type="ECO:0000313" key="4">
    <source>
        <dbReference type="Proteomes" id="UP000824164"/>
    </source>
</evidence>
<feature type="compositionally biased region" description="Gly residues" evidence="1">
    <location>
        <begin position="145"/>
        <end position="155"/>
    </location>
</feature>
<comment type="caution">
    <text evidence="3">The sequence shown here is derived from an EMBL/GenBank/DDBJ whole genome shotgun (WGS) entry which is preliminary data.</text>
</comment>
<evidence type="ECO:0008006" key="5">
    <source>
        <dbReference type="Google" id="ProtNLM"/>
    </source>
</evidence>
<feature type="compositionally biased region" description="Polar residues" evidence="1">
    <location>
        <begin position="102"/>
        <end position="132"/>
    </location>
</feature>
<reference evidence="3" key="1">
    <citation type="submission" date="2020-10" db="EMBL/GenBank/DDBJ databases">
        <authorList>
            <person name="Gilroy R."/>
        </authorList>
    </citation>
    <scope>NUCLEOTIDE SEQUENCE</scope>
    <source>
        <strain evidence="3">CHK187-14744</strain>
    </source>
</reference>
<gene>
    <name evidence="3" type="ORF">IAB63_09795</name>
</gene>
<keyword evidence="2" id="KW-0472">Membrane</keyword>
<evidence type="ECO:0000256" key="2">
    <source>
        <dbReference type="SAM" id="Phobius"/>
    </source>
</evidence>
<feature type="transmembrane region" description="Helical" evidence="2">
    <location>
        <begin position="326"/>
        <end position="344"/>
    </location>
</feature>
<dbReference type="Proteomes" id="UP000824164">
    <property type="component" value="Unassembled WGS sequence"/>
</dbReference>
<feature type="transmembrane region" description="Helical" evidence="2">
    <location>
        <begin position="221"/>
        <end position="241"/>
    </location>
</feature>
<feature type="region of interest" description="Disordered" evidence="1">
    <location>
        <begin position="45"/>
        <end position="175"/>
    </location>
</feature>
<organism evidence="3 4">
    <name type="scientific">Candidatus Onthocola gallistercoris</name>
    <dbReference type="NCBI Taxonomy" id="2840876"/>
    <lineage>
        <taxon>Bacteria</taxon>
        <taxon>Bacillati</taxon>
        <taxon>Bacillota</taxon>
        <taxon>Bacilli</taxon>
        <taxon>Candidatus Onthocola</taxon>
    </lineage>
</organism>
<proteinExistence type="predicted"/>
<reference evidence="3" key="2">
    <citation type="journal article" date="2021" name="PeerJ">
        <title>Extensive microbial diversity within the chicken gut microbiome revealed by metagenomics and culture.</title>
        <authorList>
            <person name="Gilroy R."/>
            <person name="Ravi A."/>
            <person name="Getino M."/>
            <person name="Pursley I."/>
            <person name="Horton D.L."/>
            <person name="Alikhan N.F."/>
            <person name="Baker D."/>
            <person name="Gharbi K."/>
            <person name="Hall N."/>
            <person name="Watson M."/>
            <person name="Adriaenssens E.M."/>
            <person name="Foster-Nyarko E."/>
            <person name="Jarju S."/>
            <person name="Secka A."/>
            <person name="Antonio M."/>
            <person name="Oren A."/>
            <person name="Chaudhuri R.R."/>
            <person name="La Ragione R."/>
            <person name="Hildebrand F."/>
            <person name="Pallen M.J."/>
        </authorList>
    </citation>
    <scope>NUCLEOTIDE SEQUENCE</scope>
    <source>
        <strain evidence="3">CHK187-14744</strain>
    </source>
</reference>
<feature type="transmembrane region" description="Helical" evidence="2">
    <location>
        <begin position="284"/>
        <end position="306"/>
    </location>
</feature>
<keyword evidence="2" id="KW-1133">Transmembrane helix</keyword>
<evidence type="ECO:0000256" key="1">
    <source>
        <dbReference type="SAM" id="MobiDB-lite"/>
    </source>
</evidence>
<sequence>MAKFCIHCGRLLQEGEVCTCQSDAAKAVEEEEGTQILGMGKPVQEAVQEEAKEGSQAPVMPVTLEKMSAEGDGEAKEAMADDQPTGPSAGNDRQQSSQSQSIGNGHQQTPQGNGNPYQQGFQRTANNYQQAPQGAPHGRQQAPGPQGGYRQGHQGGTYPRGPQGQPVQGGQRAYGGGRPVNPAFYSKNGLFLSKLGCLLQGAYKHPAQMLKSFAAAGDMPMILTVMGIEAVLFGLFLVTVFSKIGSTILDMVISMNNLGSYSSSSYSSMMSEVSQVFDFPLVKIFFVALFTAMVIMFAFAGILFLFNKVAFKANATFAQMAGVSAARALAILPFVLVGIIVSLINPIVGLAIYSLGSLLGYFFVATALKSCTVNNETKYIYILFLTFACMVIVNAIIIRVTYTWYLPDYLRMGMNMMNSLY</sequence>
<keyword evidence="2" id="KW-0812">Transmembrane</keyword>
<feature type="transmembrane region" description="Helical" evidence="2">
    <location>
        <begin position="350"/>
        <end position="368"/>
    </location>
</feature>
<accession>A0A9D1KY91</accession>
<dbReference type="EMBL" id="DVLT01000057">
    <property type="protein sequence ID" value="HIU03529.1"/>
    <property type="molecule type" value="Genomic_DNA"/>
</dbReference>
<evidence type="ECO:0000313" key="3">
    <source>
        <dbReference type="EMBL" id="HIU03529.1"/>
    </source>
</evidence>
<feature type="compositionally biased region" description="Low complexity" evidence="1">
    <location>
        <begin position="159"/>
        <end position="171"/>
    </location>
</feature>